<gene>
    <name evidence="1" type="ORF">GCM10009788_03650</name>
</gene>
<comment type="caution">
    <text evidence="1">The sequence shown here is derived from an EMBL/GenBank/DDBJ whole genome shotgun (WGS) entry which is preliminary data.</text>
</comment>
<organism evidence="1 2">
    <name type="scientific">Nocardioides humi</name>
    <dbReference type="NCBI Taxonomy" id="449461"/>
    <lineage>
        <taxon>Bacteria</taxon>
        <taxon>Bacillati</taxon>
        <taxon>Actinomycetota</taxon>
        <taxon>Actinomycetes</taxon>
        <taxon>Propionibacteriales</taxon>
        <taxon>Nocardioidaceae</taxon>
        <taxon>Nocardioides</taxon>
    </lineage>
</organism>
<evidence type="ECO:0000313" key="2">
    <source>
        <dbReference type="Proteomes" id="UP001500842"/>
    </source>
</evidence>
<accession>A0ABN1ZSP7</accession>
<evidence type="ECO:0000313" key="1">
    <source>
        <dbReference type="EMBL" id="GAA1503714.1"/>
    </source>
</evidence>
<dbReference type="Proteomes" id="UP001500842">
    <property type="component" value="Unassembled WGS sequence"/>
</dbReference>
<dbReference type="PROSITE" id="PS51257">
    <property type="entry name" value="PROKAR_LIPOPROTEIN"/>
    <property type="match status" value="1"/>
</dbReference>
<sequence>MPAARLLPALALLSLLASCGGHEPETVPDGERIADAAALLDSRWELTSEDYLEGENPVIQICTGGAVHAAPDRPVERILLRQDGYVDTTTSCPGSARLPELDRGEDGPDTWELDDEGWLRVSYNDGALRCAADGVREDGFQLICENERQGLVMERRYGTPGIDLPPGVTPPAGIRP</sequence>
<name>A0ABN1ZSP7_9ACTN</name>
<dbReference type="RefSeq" id="WP_344110892.1">
    <property type="nucleotide sequence ID" value="NZ_BAAAOR010000003.1"/>
</dbReference>
<proteinExistence type="predicted"/>
<reference evidence="1 2" key="1">
    <citation type="journal article" date="2019" name="Int. J. Syst. Evol. Microbiol.">
        <title>The Global Catalogue of Microorganisms (GCM) 10K type strain sequencing project: providing services to taxonomists for standard genome sequencing and annotation.</title>
        <authorList>
            <consortium name="The Broad Institute Genomics Platform"/>
            <consortium name="The Broad Institute Genome Sequencing Center for Infectious Disease"/>
            <person name="Wu L."/>
            <person name="Ma J."/>
        </authorList>
    </citation>
    <scope>NUCLEOTIDE SEQUENCE [LARGE SCALE GENOMIC DNA]</scope>
    <source>
        <strain evidence="1 2">JCM 14942</strain>
    </source>
</reference>
<keyword evidence="2" id="KW-1185">Reference proteome</keyword>
<dbReference type="EMBL" id="BAAAOR010000003">
    <property type="protein sequence ID" value="GAA1503714.1"/>
    <property type="molecule type" value="Genomic_DNA"/>
</dbReference>
<protein>
    <submittedName>
        <fullName evidence="1">Uncharacterized protein</fullName>
    </submittedName>
</protein>